<proteinExistence type="predicted"/>
<dbReference type="EMBL" id="AP014924">
    <property type="protein sequence ID" value="BAS25888.1"/>
    <property type="molecule type" value="Genomic_DNA"/>
</dbReference>
<name>A0A0K2SFK9_LIMPI</name>
<protein>
    <recommendedName>
        <fullName evidence="3">DUF1850 domain-containing protein</fullName>
    </recommendedName>
</protein>
<dbReference type="Proteomes" id="UP000065807">
    <property type="component" value="Chromosome"/>
</dbReference>
<dbReference type="InterPro" id="IPR015001">
    <property type="entry name" value="DUF1850"/>
</dbReference>
<accession>A0A0K2SFK9</accession>
<dbReference type="RefSeq" id="WP_068132706.1">
    <property type="nucleotide sequence ID" value="NZ_AP014924.1"/>
</dbReference>
<dbReference type="OrthoDB" id="4304at2"/>
<reference evidence="2" key="2">
    <citation type="journal article" date="2016" name="Int. J. Syst. Evol. Microbiol.">
        <title>Complete genome sequence and cell structure of Limnochorda pilosa, a Gram-negative spore-former within the phylum Firmicutes.</title>
        <authorList>
            <person name="Watanabe M."/>
            <person name="Kojima H."/>
            <person name="Fukui M."/>
        </authorList>
    </citation>
    <scope>NUCLEOTIDE SEQUENCE [LARGE SCALE GENOMIC DNA]</scope>
    <source>
        <strain evidence="2">HC45</strain>
    </source>
</reference>
<keyword evidence="2" id="KW-1185">Reference proteome</keyword>
<sequence length="167" mass="18317">MRPRSVWAALALAVWAALAPSWPVARPALVVRHEGRPVLVLPVEPGERVGLRFIHSVDGLPVEDWYEVRPDGLMEVESRLLSFGTGMGQIPGQGHAVEDGPWLRVTGLERPIGVLRLRVGPSEVDHTLLYRGGEIPLSARWAGEALTLEAGRAPLWAARGYGWGDRR</sequence>
<dbReference type="KEGG" id="lpil:LIP_0029"/>
<dbReference type="AlphaFoldDB" id="A0A0K2SFK9"/>
<gene>
    <name evidence="1" type="ORF">LIP_0029</name>
</gene>
<evidence type="ECO:0000313" key="2">
    <source>
        <dbReference type="Proteomes" id="UP000065807"/>
    </source>
</evidence>
<dbReference type="Pfam" id="PF08905">
    <property type="entry name" value="DUF1850"/>
    <property type="match status" value="1"/>
</dbReference>
<reference evidence="2" key="1">
    <citation type="submission" date="2015-07" db="EMBL/GenBank/DDBJ databases">
        <title>Complete genome sequence and phylogenetic analysis of Limnochorda pilosa.</title>
        <authorList>
            <person name="Watanabe M."/>
            <person name="Kojima H."/>
            <person name="Fukui M."/>
        </authorList>
    </citation>
    <scope>NUCLEOTIDE SEQUENCE [LARGE SCALE GENOMIC DNA]</scope>
    <source>
        <strain evidence="2">HC45</strain>
    </source>
</reference>
<evidence type="ECO:0008006" key="3">
    <source>
        <dbReference type="Google" id="ProtNLM"/>
    </source>
</evidence>
<evidence type="ECO:0000313" key="1">
    <source>
        <dbReference type="EMBL" id="BAS25888.1"/>
    </source>
</evidence>
<dbReference type="STRING" id="1555112.LIP_0029"/>
<organism evidence="1 2">
    <name type="scientific">Limnochorda pilosa</name>
    <dbReference type="NCBI Taxonomy" id="1555112"/>
    <lineage>
        <taxon>Bacteria</taxon>
        <taxon>Bacillati</taxon>
        <taxon>Bacillota</taxon>
        <taxon>Limnochordia</taxon>
        <taxon>Limnochordales</taxon>
        <taxon>Limnochordaceae</taxon>
        <taxon>Limnochorda</taxon>
    </lineage>
</organism>